<dbReference type="RefSeq" id="WP_183957314.1">
    <property type="nucleotide sequence ID" value="NZ_JACIFB010000002.1"/>
</dbReference>
<gene>
    <name evidence="7" type="ORF">GGP61_000024</name>
    <name evidence="8" type="ORF">GGP82_000016</name>
</gene>
<dbReference type="GO" id="GO:0005886">
    <property type="term" value="C:plasma membrane"/>
    <property type="evidence" value="ECO:0007669"/>
    <property type="project" value="TreeGrafter"/>
</dbReference>
<dbReference type="Proteomes" id="UP001155034">
    <property type="component" value="Unassembled WGS sequence"/>
</dbReference>
<feature type="transmembrane region" description="Helical" evidence="5">
    <location>
        <begin position="78"/>
        <end position="96"/>
    </location>
</feature>
<comment type="subcellular location">
    <subcellularLocation>
        <location evidence="1">Membrane</location>
        <topology evidence="1">Multi-pass membrane protein</topology>
    </subcellularLocation>
</comment>
<name>A0A9X2RCL5_9BACT</name>
<sequence length="344" mass="35464">MDLVAWEALSFPVVSAAFGASALLIAVVGTRMTRAADRLADETGLGEAIFGAVLLGSTTSIAGITTSVTAAVDGLPSLAISNAIGGIAAQTVFLAVADMAYRPANLEHAAASVENLLQGALLSTLLAIPLLGMAGPRLDLFGIHPASVLLVAGYLYGIHLVAEARSTPYWVARQTDKTRQDTGAEGRESAALSTLWLEFVALSLVVGAAGYVIAKTGGQVAARTGLSEGLVGGLFTAVSTSLPELVTSVAAVRRGALTLAVGGIIGGNSFDVLFVAFSDVGYQEGSIYHAMTEQQVFIIALTLLLTGILLMGLLRRERRGAFGIGFESFLALVLYFGAFGLLFV</sequence>
<dbReference type="EMBL" id="JANUAE010000001">
    <property type="protein sequence ID" value="MCS3708437.1"/>
    <property type="molecule type" value="Genomic_DNA"/>
</dbReference>
<feature type="transmembrane region" description="Helical" evidence="5">
    <location>
        <begin position="259"/>
        <end position="277"/>
    </location>
</feature>
<evidence type="ECO:0000256" key="2">
    <source>
        <dbReference type="ARBA" id="ARBA00022692"/>
    </source>
</evidence>
<dbReference type="AlphaFoldDB" id="A0A9X2RCL5"/>
<dbReference type="PANTHER" id="PTHR10846">
    <property type="entry name" value="SODIUM/POTASSIUM/CALCIUM EXCHANGER"/>
    <property type="match status" value="1"/>
</dbReference>
<dbReference type="Pfam" id="PF01699">
    <property type="entry name" value="Na_Ca_ex"/>
    <property type="match status" value="2"/>
</dbReference>
<feature type="domain" description="Sodium/calcium exchanger membrane region" evidence="6">
    <location>
        <begin position="16"/>
        <end position="130"/>
    </location>
</feature>
<feature type="transmembrane region" description="Helical" evidence="5">
    <location>
        <begin position="6"/>
        <end position="28"/>
    </location>
</feature>
<dbReference type="PANTHER" id="PTHR10846:SF8">
    <property type="entry name" value="INNER MEMBRANE PROTEIN YRBG"/>
    <property type="match status" value="1"/>
</dbReference>
<keyword evidence="4 5" id="KW-0472">Membrane</keyword>
<evidence type="ECO:0000256" key="3">
    <source>
        <dbReference type="ARBA" id="ARBA00022989"/>
    </source>
</evidence>
<evidence type="ECO:0000256" key="1">
    <source>
        <dbReference type="ARBA" id="ARBA00004141"/>
    </source>
</evidence>
<dbReference type="GO" id="GO:0008273">
    <property type="term" value="F:calcium, potassium:sodium antiporter activity"/>
    <property type="evidence" value="ECO:0007669"/>
    <property type="project" value="TreeGrafter"/>
</dbReference>
<evidence type="ECO:0000313" key="8">
    <source>
        <dbReference type="EMBL" id="MCS3863485.1"/>
    </source>
</evidence>
<dbReference type="GO" id="GO:0006874">
    <property type="term" value="P:intracellular calcium ion homeostasis"/>
    <property type="evidence" value="ECO:0007669"/>
    <property type="project" value="TreeGrafter"/>
</dbReference>
<evidence type="ECO:0000256" key="4">
    <source>
        <dbReference type="ARBA" id="ARBA00023136"/>
    </source>
</evidence>
<evidence type="ECO:0000256" key="5">
    <source>
        <dbReference type="SAM" id="Phobius"/>
    </source>
</evidence>
<dbReference type="InterPro" id="IPR004481">
    <property type="entry name" value="K/Na/Ca-exchanger"/>
</dbReference>
<dbReference type="InterPro" id="IPR004837">
    <property type="entry name" value="NaCa_Exmemb"/>
</dbReference>
<evidence type="ECO:0000313" key="7">
    <source>
        <dbReference type="EMBL" id="MCS3708437.1"/>
    </source>
</evidence>
<comment type="caution">
    <text evidence="8">The sequence shown here is derived from an EMBL/GenBank/DDBJ whole genome shotgun (WGS) entry which is preliminary data.</text>
</comment>
<proteinExistence type="predicted"/>
<feature type="domain" description="Sodium/calcium exchanger membrane region" evidence="6">
    <location>
        <begin position="196"/>
        <end position="337"/>
    </location>
</feature>
<dbReference type="Gene3D" id="1.20.1420.30">
    <property type="entry name" value="NCX, central ion-binding region"/>
    <property type="match status" value="2"/>
</dbReference>
<dbReference type="Proteomes" id="UP001155057">
    <property type="component" value="Unassembled WGS sequence"/>
</dbReference>
<feature type="transmembrane region" description="Helical" evidence="5">
    <location>
        <begin position="141"/>
        <end position="162"/>
    </location>
</feature>
<feature type="transmembrane region" description="Helical" evidence="5">
    <location>
        <begin position="321"/>
        <end position="343"/>
    </location>
</feature>
<dbReference type="GO" id="GO:0005262">
    <property type="term" value="F:calcium channel activity"/>
    <property type="evidence" value="ECO:0007669"/>
    <property type="project" value="TreeGrafter"/>
</dbReference>
<organism evidence="8 9">
    <name type="scientific">Salinibacter ruber</name>
    <dbReference type="NCBI Taxonomy" id="146919"/>
    <lineage>
        <taxon>Bacteria</taxon>
        <taxon>Pseudomonadati</taxon>
        <taxon>Rhodothermota</taxon>
        <taxon>Rhodothermia</taxon>
        <taxon>Rhodothermales</taxon>
        <taxon>Salinibacteraceae</taxon>
        <taxon>Salinibacter</taxon>
    </lineage>
</organism>
<accession>A0A9X2RCL5</accession>
<reference evidence="8" key="1">
    <citation type="submission" date="2022-08" db="EMBL/GenBank/DDBJ databases">
        <title>Genomic Encyclopedia of Type Strains, Phase V (KMG-V): Genome sequencing to study the core and pangenomes of soil and plant-associated prokaryotes.</title>
        <authorList>
            <person name="Whitman W."/>
        </authorList>
    </citation>
    <scope>NUCLEOTIDE SEQUENCE</scope>
    <source>
        <strain evidence="8">SP2016B</strain>
        <strain evidence="7">SP3049</strain>
    </source>
</reference>
<dbReference type="InterPro" id="IPR044880">
    <property type="entry name" value="NCX_ion-bd_dom_sf"/>
</dbReference>
<protein>
    <submittedName>
        <fullName evidence="8">Cation:H+ antiporter</fullName>
    </submittedName>
</protein>
<dbReference type="EMBL" id="JANTYZ010000001">
    <property type="protein sequence ID" value="MCS3863485.1"/>
    <property type="molecule type" value="Genomic_DNA"/>
</dbReference>
<feature type="transmembrane region" description="Helical" evidence="5">
    <location>
        <begin position="297"/>
        <end position="314"/>
    </location>
</feature>
<keyword evidence="3 5" id="KW-1133">Transmembrane helix</keyword>
<evidence type="ECO:0000259" key="6">
    <source>
        <dbReference type="Pfam" id="PF01699"/>
    </source>
</evidence>
<feature type="transmembrane region" description="Helical" evidence="5">
    <location>
        <begin position="195"/>
        <end position="214"/>
    </location>
</feature>
<feature type="transmembrane region" description="Helical" evidence="5">
    <location>
        <begin position="49"/>
        <end position="72"/>
    </location>
</feature>
<evidence type="ECO:0000313" key="9">
    <source>
        <dbReference type="Proteomes" id="UP001155034"/>
    </source>
</evidence>
<keyword evidence="2 5" id="KW-0812">Transmembrane</keyword>